<sequence>MSLVLRTLTNTVFKQRPIESTELPEREKVSINRDREFPIDTFAQERNHLRVTFKDDALAGLDTWYAFGDHVEVLGQAPQEAGMSRLYPKPRPRIIQLDCPYLSQLDSFESPTGFSNVTAVAMCLKYFGIPQRTDARTLEDELYRYALNNNLSRHNPYDLAKIVRDYGCQDEFQTNATFDQVKDWLANLKPVIVHGYFTSYGHIVVFVGYDEEREQFFVHDPYGEWFSTGYRTDLSGKYQRYSYRMIRETCKPDGDFWVHFISK</sequence>
<dbReference type="RefSeq" id="WP_252659594.1">
    <property type="nucleotide sequence ID" value="NZ_CP098611.1"/>
</dbReference>
<dbReference type="InterPro" id="IPR038765">
    <property type="entry name" value="Papain-like_cys_pep_sf"/>
</dbReference>
<name>A0ABY5AK15_9CYAN</name>
<keyword evidence="3" id="KW-1185">Reference proteome</keyword>
<protein>
    <submittedName>
        <fullName evidence="2">C39 family peptidase</fullName>
    </submittedName>
</protein>
<gene>
    <name evidence="2" type="ORF">NEA10_10530</name>
</gene>
<proteinExistence type="predicted"/>
<dbReference type="SUPFAM" id="SSF54001">
    <property type="entry name" value="Cysteine proteinases"/>
    <property type="match status" value="1"/>
</dbReference>
<evidence type="ECO:0000313" key="3">
    <source>
        <dbReference type="Proteomes" id="UP001056708"/>
    </source>
</evidence>
<dbReference type="Gene3D" id="3.90.70.10">
    <property type="entry name" value="Cysteine proteinases"/>
    <property type="match status" value="1"/>
</dbReference>
<evidence type="ECO:0000259" key="1">
    <source>
        <dbReference type="Pfam" id="PF13529"/>
    </source>
</evidence>
<dbReference type="Proteomes" id="UP001056708">
    <property type="component" value="Chromosome"/>
</dbReference>
<organism evidence="2 3">
    <name type="scientific">Phormidium yuhuli AB48</name>
    <dbReference type="NCBI Taxonomy" id="2940671"/>
    <lineage>
        <taxon>Bacteria</taxon>
        <taxon>Bacillati</taxon>
        <taxon>Cyanobacteriota</taxon>
        <taxon>Cyanophyceae</taxon>
        <taxon>Oscillatoriophycideae</taxon>
        <taxon>Oscillatoriales</taxon>
        <taxon>Oscillatoriaceae</taxon>
        <taxon>Phormidium</taxon>
        <taxon>Phormidium yuhuli</taxon>
    </lineage>
</organism>
<accession>A0ABY5AK15</accession>
<reference evidence="2" key="1">
    <citation type="submission" date="2022-06" db="EMBL/GenBank/DDBJ databases">
        <title>Genome sequence of Phormidium yuhuli AB48 isolated from an industrial photobioreactor environment.</title>
        <authorList>
            <person name="Qiu Y."/>
            <person name="Noonan A.J.C."/>
            <person name="Dofher K."/>
            <person name="Koch M."/>
            <person name="Kieft B."/>
            <person name="Lin X."/>
            <person name="Ziels R.M."/>
            <person name="Hallam S.J."/>
        </authorList>
    </citation>
    <scope>NUCLEOTIDE SEQUENCE</scope>
    <source>
        <strain evidence="2">AB48</strain>
    </source>
</reference>
<evidence type="ECO:0000313" key="2">
    <source>
        <dbReference type="EMBL" id="USR89330.1"/>
    </source>
</evidence>
<dbReference type="Pfam" id="PF13529">
    <property type="entry name" value="Peptidase_C39_2"/>
    <property type="match status" value="1"/>
</dbReference>
<feature type="domain" description="Peptidase C39-like" evidence="1">
    <location>
        <begin position="97"/>
        <end position="222"/>
    </location>
</feature>
<dbReference type="InterPro" id="IPR039564">
    <property type="entry name" value="Peptidase_C39-like"/>
</dbReference>
<dbReference type="EMBL" id="CP098611">
    <property type="protein sequence ID" value="USR89330.1"/>
    <property type="molecule type" value="Genomic_DNA"/>
</dbReference>